<dbReference type="GO" id="GO:0051015">
    <property type="term" value="F:actin filament binding"/>
    <property type="evidence" value="ECO:0007669"/>
    <property type="project" value="TreeGrafter"/>
</dbReference>
<evidence type="ECO:0000256" key="5">
    <source>
        <dbReference type="ARBA" id="ARBA00023136"/>
    </source>
</evidence>
<dbReference type="Pfam" id="PF00435">
    <property type="entry name" value="Spectrin"/>
    <property type="match status" value="1"/>
</dbReference>
<proteinExistence type="predicted"/>
<evidence type="ECO:0000256" key="6">
    <source>
        <dbReference type="SAM" id="Coils"/>
    </source>
</evidence>
<dbReference type="SMART" id="SM00150">
    <property type="entry name" value="SPEC"/>
    <property type="match status" value="1"/>
</dbReference>
<keyword evidence="8" id="KW-1185">Reference proteome</keyword>
<keyword evidence="3" id="KW-0677">Repeat</keyword>
<dbReference type="GO" id="GO:0005640">
    <property type="term" value="C:nuclear outer membrane"/>
    <property type="evidence" value="ECO:0007669"/>
    <property type="project" value="TreeGrafter"/>
</dbReference>
<evidence type="ECO:0000313" key="8">
    <source>
        <dbReference type="Proteomes" id="UP000749559"/>
    </source>
</evidence>
<organism evidence="7 8">
    <name type="scientific">Owenia fusiformis</name>
    <name type="common">Polychaete worm</name>
    <dbReference type="NCBI Taxonomy" id="6347"/>
    <lineage>
        <taxon>Eukaryota</taxon>
        <taxon>Metazoa</taxon>
        <taxon>Spiralia</taxon>
        <taxon>Lophotrochozoa</taxon>
        <taxon>Annelida</taxon>
        <taxon>Polychaeta</taxon>
        <taxon>Sedentaria</taxon>
        <taxon>Canalipalpata</taxon>
        <taxon>Sabellida</taxon>
        <taxon>Oweniida</taxon>
        <taxon>Oweniidae</taxon>
        <taxon>Owenia</taxon>
    </lineage>
</organism>
<dbReference type="AlphaFoldDB" id="A0A8S4QDY7"/>
<evidence type="ECO:0008006" key="9">
    <source>
        <dbReference type="Google" id="ProtNLM"/>
    </source>
</evidence>
<comment type="subcellular location">
    <subcellularLocation>
        <location evidence="1">Membrane</location>
    </subcellularLocation>
</comment>
<keyword evidence="5" id="KW-0472">Membrane</keyword>
<dbReference type="Gene3D" id="1.20.58.60">
    <property type="match status" value="1"/>
</dbReference>
<dbReference type="CDD" id="cd00176">
    <property type="entry name" value="SPEC"/>
    <property type="match status" value="1"/>
</dbReference>
<dbReference type="GO" id="GO:0005737">
    <property type="term" value="C:cytoplasm"/>
    <property type="evidence" value="ECO:0007669"/>
    <property type="project" value="TreeGrafter"/>
</dbReference>
<dbReference type="InterPro" id="IPR052403">
    <property type="entry name" value="LINC-complex_assoc"/>
</dbReference>
<dbReference type="GO" id="GO:0007097">
    <property type="term" value="P:nuclear migration"/>
    <property type="evidence" value="ECO:0007669"/>
    <property type="project" value="TreeGrafter"/>
</dbReference>
<protein>
    <recommendedName>
        <fullName evidence="9">Nesprin-1</fullName>
    </recommendedName>
</protein>
<keyword evidence="2" id="KW-0812">Transmembrane</keyword>
<dbReference type="SUPFAM" id="SSF46966">
    <property type="entry name" value="Spectrin repeat"/>
    <property type="match status" value="1"/>
</dbReference>
<sequence length="175" mass="20415">LVEKAEVVYPSTSPKGVKEIRTAVQTVRSNMENLFQEMHDLNISLESLAEKWHQYEVKYDTLSSWVKDTENSLKADGDLKDSLEEKQTILEKHMARHETIIAHQTELDALSEQGQSLLEMCDSVVSSQLTQLSSRYVSLLTLSKDMLKRYEQNVQDHQQYTDYYNKFTSWYQDIE</sequence>
<accession>A0A8S4QDY7</accession>
<name>A0A8S4QDY7_OWEFU</name>
<gene>
    <name evidence="7" type="ORF">OFUS_LOCUS26715</name>
</gene>
<evidence type="ECO:0000256" key="4">
    <source>
        <dbReference type="ARBA" id="ARBA00022989"/>
    </source>
</evidence>
<dbReference type="InterPro" id="IPR002017">
    <property type="entry name" value="Spectrin_repeat"/>
</dbReference>
<dbReference type="Proteomes" id="UP000749559">
    <property type="component" value="Unassembled WGS sequence"/>
</dbReference>
<keyword evidence="4" id="KW-1133">Transmembrane helix</keyword>
<evidence type="ECO:0000256" key="3">
    <source>
        <dbReference type="ARBA" id="ARBA00022737"/>
    </source>
</evidence>
<dbReference type="PANTHER" id="PTHR47535:SF1">
    <property type="entry name" value="NESPRIN-1"/>
    <property type="match status" value="1"/>
</dbReference>
<evidence type="ECO:0000256" key="1">
    <source>
        <dbReference type="ARBA" id="ARBA00004370"/>
    </source>
</evidence>
<dbReference type="InterPro" id="IPR018159">
    <property type="entry name" value="Spectrin/alpha-actinin"/>
</dbReference>
<evidence type="ECO:0000313" key="7">
    <source>
        <dbReference type="EMBL" id="CAH1803095.1"/>
    </source>
</evidence>
<dbReference type="PANTHER" id="PTHR47535">
    <property type="entry name" value="MUSCLE-SPECIFIC PROTEIN 300 KDA, ISOFORM G"/>
    <property type="match status" value="1"/>
</dbReference>
<dbReference type="GO" id="GO:0034993">
    <property type="term" value="C:meiotic nuclear membrane microtubule tethering complex"/>
    <property type="evidence" value="ECO:0007669"/>
    <property type="project" value="TreeGrafter"/>
</dbReference>
<keyword evidence="6" id="KW-0175">Coiled coil</keyword>
<evidence type="ECO:0000256" key="2">
    <source>
        <dbReference type="ARBA" id="ARBA00022692"/>
    </source>
</evidence>
<reference evidence="7" key="1">
    <citation type="submission" date="2022-03" db="EMBL/GenBank/DDBJ databases">
        <authorList>
            <person name="Martin C."/>
        </authorList>
    </citation>
    <scope>NUCLEOTIDE SEQUENCE</scope>
</reference>
<dbReference type="OrthoDB" id="18740at2759"/>
<feature type="coiled-coil region" evidence="6">
    <location>
        <begin position="17"/>
        <end position="51"/>
    </location>
</feature>
<dbReference type="EMBL" id="CAIIXF020000247">
    <property type="protein sequence ID" value="CAH1803095.1"/>
    <property type="molecule type" value="Genomic_DNA"/>
</dbReference>
<comment type="caution">
    <text evidence="7">The sequence shown here is derived from an EMBL/GenBank/DDBJ whole genome shotgun (WGS) entry which is preliminary data.</text>
</comment>
<feature type="non-terminal residue" evidence="7">
    <location>
        <position position="1"/>
    </location>
</feature>
<feature type="non-terminal residue" evidence="7">
    <location>
        <position position="175"/>
    </location>
</feature>